<comment type="similarity">
    <text evidence="1 2">Belongs to the UPF0251 family.</text>
</comment>
<sequence>MPRPRLYRKIRFNPKTTYFKPRGIPMKDLEVVVLNLEEVEALRLKNIENLDQIEAAKKMNTSQSTFQRILTSAYNKVSDAIINGKAIEINK</sequence>
<dbReference type="PANTHER" id="PTHR37478">
    <property type="match status" value="1"/>
</dbReference>
<dbReference type="AlphaFoldDB" id="A0A7C4M3E6"/>
<accession>A0A7C4M3E6</accession>
<gene>
    <name evidence="3" type="ORF">ENT43_02955</name>
</gene>
<dbReference type="PANTHER" id="PTHR37478:SF2">
    <property type="entry name" value="UPF0251 PROTEIN TK0562"/>
    <property type="match status" value="1"/>
</dbReference>
<proteinExistence type="inferred from homology"/>
<protein>
    <recommendedName>
        <fullName evidence="2">UPF0251 protein ENT43_02955</fullName>
    </recommendedName>
</protein>
<dbReference type="EMBL" id="DSYQ01000013">
    <property type="protein sequence ID" value="HGT71192.1"/>
    <property type="molecule type" value="Genomic_DNA"/>
</dbReference>
<dbReference type="HAMAP" id="MF_00674">
    <property type="entry name" value="UPF0251"/>
    <property type="match status" value="1"/>
</dbReference>
<evidence type="ECO:0000256" key="2">
    <source>
        <dbReference type="HAMAP-Rule" id="MF_00674"/>
    </source>
</evidence>
<dbReference type="InterPro" id="IPR002852">
    <property type="entry name" value="UPF0251"/>
</dbReference>
<name>A0A7C4M3E6_UNCC3</name>
<comment type="caution">
    <text evidence="3">The sequence shown here is derived from an EMBL/GenBank/DDBJ whole genome shotgun (WGS) entry which is preliminary data.</text>
</comment>
<dbReference type="Pfam" id="PF02001">
    <property type="entry name" value="DUF134"/>
    <property type="match status" value="1"/>
</dbReference>
<organism evidence="3">
    <name type="scientific">candidate division CPR3 bacterium</name>
    <dbReference type="NCBI Taxonomy" id="2268181"/>
    <lineage>
        <taxon>Bacteria</taxon>
        <taxon>Bacteria division CPR3</taxon>
    </lineage>
</organism>
<evidence type="ECO:0000313" key="3">
    <source>
        <dbReference type="EMBL" id="HGT71192.1"/>
    </source>
</evidence>
<evidence type="ECO:0000256" key="1">
    <source>
        <dbReference type="ARBA" id="ARBA00009350"/>
    </source>
</evidence>
<reference evidence="3" key="1">
    <citation type="journal article" date="2020" name="mSystems">
        <title>Genome- and Community-Level Interaction Insights into Carbon Utilization and Element Cycling Functions of Hydrothermarchaeota in Hydrothermal Sediment.</title>
        <authorList>
            <person name="Zhou Z."/>
            <person name="Liu Y."/>
            <person name="Xu W."/>
            <person name="Pan J."/>
            <person name="Luo Z.H."/>
            <person name="Li M."/>
        </authorList>
    </citation>
    <scope>NUCLEOTIDE SEQUENCE [LARGE SCALE GENOMIC DNA]</scope>
    <source>
        <strain evidence="3">SpSt-579</strain>
    </source>
</reference>